<reference evidence="5" key="2">
    <citation type="submission" date="2014-05" db="EMBL/GenBank/DDBJ databases">
        <title>Draft genome sequence of Virgibacillus massiliensis Vm-5.</title>
        <authorList>
            <person name="Khelaifia S."/>
            <person name="Croce O."/>
            <person name="Lagier J.C."/>
            <person name="Raoult D."/>
        </authorList>
    </citation>
    <scope>NUCLEOTIDE SEQUENCE [LARGE SCALE GENOMIC DNA]</scope>
    <source>
        <strain evidence="5">Vm-5</strain>
    </source>
</reference>
<evidence type="ECO:0000313" key="4">
    <source>
        <dbReference type="EMBL" id="CDQ41235.1"/>
    </source>
</evidence>
<evidence type="ECO:0000256" key="1">
    <source>
        <dbReference type="ARBA" id="ARBA00022741"/>
    </source>
</evidence>
<keyword evidence="5" id="KW-1185">Reference proteome</keyword>
<dbReference type="PROSITE" id="PS50893">
    <property type="entry name" value="ABC_TRANSPORTER_2"/>
    <property type="match status" value="2"/>
</dbReference>
<feature type="domain" description="ABC transporter" evidence="3">
    <location>
        <begin position="4"/>
        <end position="259"/>
    </location>
</feature>
<dbReference type="OrthoDB" id="9760950at2"/>
<dbReference type="InterPro" id="IPR027417">
    <property type="entry name" value="P-loop_NTPase"/>
</dbReference>
<dbReference type="PANTHER" id="PTHR42855">
    <property type="entry name" value="ABC TRANSPORTER ATP-BINDING SUBUNIT"/>
    <property type="match status" value="1"/>
</dbReference>
<dbReference type="InterPro" id="IPR032781">
    <property type="entry name" value="ABC_tran_Xtn"/>
</dbReference>
<comment type="caution">
    <text evidence="4">The sequence shown here is derived from an EMBL/GenBank/DDBJ whole genome shotgun (WGS) entry which is preliminary data.</text>
</comment>
<dbReference type="RefSeq" id="WP_021290496.1">
    <property type="nucleotide sequence ID" value="NZ_BNER01000009.1"/>
</dbReference>
<dbReference type="STRING" id="1462526.BN990_03592"/>
<gene>
    <name evidence="4" type="primary">yheS_3</name>
    <name evidence="4" type="ORF">BN990_03592</name>
</gene>
<dbReference type="Gene3D" id="3.40.50.300">
    <property type="entry name" value="P-loop containing nucleotide triphosphate hydrolases"/>
    <property type="match status" value="2"/>
</dbReference>
<accession>A0A024QG94</accession>
<dbReference type="Pfam" id="PF12848">
    <property type="entry name" value="ABC_tran_Xtn"/>
    <property type="match status" value="1"/>
</dbReference>
<evidence type="ECO:0000313" key="5">
    <source>
        <dbReference type="Proteomes" id="UP000028875"/>
    </source>
</evidence>
<dbReference type="FunFam" id="3.40.50.300:FF:000011">
    <property type="entry name" value="Putative ABC transporter ATP-binding component"/>
    <property type="match status" value="1"/>
</dbReference>
<dbReference type="SMART" id="SM00382">
    <property type="entry name" value="AAA"/>
    <property type="match status" value="2"/>
</dbReference>
<dbReference type="PROSITE" id="PS00211">
    <property type="entry name" value="ABC_TRANSPORTER_1"/>
    <property type="match status" value="2"/>
</dbReference>
<dbReference type="eggNOG" id="COG0488">
    <property type="taxonomic scope" value="Bacteria"/>
</dbReference>
<dbReference type="FunFam" id="3.40.50.300:FF:000905">
    <property type="entry name" value="Heme ABC transporter ATP-binding protein"/>
    <property type="match status" value="1"/>
</dbReference>
<dbReference type="EMBL" id="CCDP010000002">
    <property type="protein sequence ID" value="CDQ41235.1"/>
    <property type="molecule type" value="Genomic_DNA"/>
</dbReference>
<keyword evidence="1" id="KW-0547">Nucleotide-binding</keyword>
<dbReference type="PANTHER" id="PTHR42855:SF2">
    <property type="entry name" value="DRUG RESISTANCE ABC TRANSPORTER,ATP-BINDING PROTEIN"/>
    <property type="match status" value="1"/>
</dbReference>
<sequence length="513" mass="58441">MSILDVHHVSHAFGDKVVLRDLSFRLLKGEHIGLVGANGAGKSTLFQILSGKLVPDEGEITWHPKARIGTLDQHIQLSQGKTILEFLQGAFHDLFDTENEMMILTEKMRTSTEDLEQLLHHYSQLQAKLDRHDFYRIPAKIEEVAAGLGITQLGLDTDVSKLSGGQRTKLLLAKLLLQQPDVLLLDEPTNYLDVSHIDWLTLYLTDYPNAFILITHNTTFMNHVVQIIYHLEHKKVTKYTGNYEQFLEAYDLRRRQIHLEYQKQQEEITKLETYIRKNKARASTAKQAKSREKKLHKIKRIEKPTMNPKPTFSFSVTNQPDNIVFQAESLDIGYDQPLFSNVNLQLRRGDKIALIGHNGIGKTTTLKTLLGEIPELNGCISIGDCVIPAFFEQEMGVAAKHTALEEVWGNYPNLTQKQVRQTLARCGLKTEHIFQSLASLSGGEQTKVRLCKLMLAKSNILILDEPTNHLDVETKNALKKALQDYTGTLLLVSHEATFYQDWVTNVWNMEKWQ</sequence>
<proteinExistence type="predicted"/>
<dbReference type="SUPFAM" id="SSF52540">
    <property type="entry name" value="P-loop containing nucleoside triphosphate hydrolases"/>
    <property type="match status" value="2"/>
</dbReference>
<dbReference type="InterPro" id="IPR051309">
    <property type="entry name" value="ABCF_ATPase"/>
</dbReference>
<organism evidence="4 5">
    <name type="scientific">Virgibacillus massiliensis</name>
    <dbReference type="NCBI Taxonomy" id="1462526"/>
    <lineage>
        <taxon>Bacteria</taxon>
        <taxon>Bacillati</taxon>
        <taxon>Bacillota</taxon>
        <taxon>Bacilli</taxon>
        <taxon>Bacillales</taxon>
        <taxon>Bacillaceae</taxon>
        <taxon>Virgibacillus</taxon>
    </lineage>
</organism>
<dbReference type="AlphaFoldDB" id="A0A024QG94"/>
<dbReference type="Proteomes" id="UP000028875">
    <property type="component" value="Unassembled WGS sequence"/>
</dbReference>
<evidence type="ECO:0000256" key="2">
    <source>
        <dbReference type="ARBA" id="ARBA00022840"/>
    </source>
</evidence>
<feature type="domain" description="ABC transporter" evidence="3">
    <location>
        <begin position="318"/>
        <end position="513"/>
    </location>
</feature>
<reference evidence="4 5" key="1">
    <citation type="submission" date="2014-03" db="EMBL/GenBank/DDBJ databases">
        <authorList>
            <person name="Urmite Genomes U."/>
        </authorList>
    </citation>
    <scope>NUCLEOTIDE SEQUENCE [LARGE SCALE GENOMIC DNA]</scope>
    <source>
        <strain evidence="4 5">Vm-5</strain>
    </source>
</reference>
<protein>
    <submittedName>
        <fullName evidence="4">Putative ABC transporter ATP-binding protein YheS</fullName>
    </submittedName>
</protein>
<keyword evidence="2 4" id="KW-0067">ATP-binding</keyword>
<dbReference type="Pfam" id="PF00005">
    <property type="entry name" value="ABC_tran"/>
    <property type="match status" value="2"/>
</dbReference>
<dbReference type="GO" id="GO:0005524">
    <property type="term" value="F:ATP binding"/>
    <property type="evidence" value="ECO:0007669"/>
    <property type="project" value="UniProtKB-KW"/>
</dbReference>
<dbReference type="GO" id="GO:0016887">
    <property type="term" value="F:ATP hydrolysis activity"/>
    <property type="evidence" value="ECO:0007669"/>
    <property type="project" value="InterPro"/>
</dbReference>
<name>A0A024QG94_9BACI</name>
<dbReference type="CDD" id="cd03221">
    <property type="entry name" value="ABCF_EF-3"/>
    <property type="match status" value="2"/>
</dbReference>
<dbReference type="InterPro" id="IPR003593">
    <property type="entry name" value="AAA+_ATPase"/>
</dbReference>
<dbReference type="InterPro" id="IPR003439">
    <property type="entry name" value="ABC_transporter-like_ATP-bd"/>
</dbReference>
<dbReference type="InterPro" id="IPR017871">
    <property type="entry name" value="ABC_transporter-like_CS"/>
</dbReference>
<evidence type="ECO:0000259" key="3">
    <source>
        <dbReference type="PROSITE" id="PS50893"/>
    </source>
</evidence>